<feature type="compositionally biased region" description="Low complexity" evidence="6">
    <location>
        <begin position="111"/>
        <end position="122"/>
    </location>
</feature>
<evidence type="ECO:0000256" key="3">
    <source>
        <dbReference type="ARBA" id="ARBA00023274"/>
    </source>
</evidence>
<dbReference type="Pfam" id="PF00829">
    <property type="entry name" value="Ribosomal_L21p"/>
    <property type="match status" value="1"/>
</dbReference>
<dbReference type="InterPro" id="IPR010995">
    <property type="entry name" value="DNA_repair_Rad51/TF_NusA_a-hlx"/>
</dbReference>
<keyword evidence="4 5" id="KW-0699">rRNA-binding</keyword>
<dbReference type="HAMAP" id="MF_01363">
    <property type="entry name" value="Ribosomal_bL21"/>
    <property type="match status" value="1"/>
</dbReference>
<keyword evidence="4 5" id="KW-0694">RNA-binding</keyword>
<evidence type="ECO:0000313" key="8">
    <source>
        <dbReference type="Proteomes" id="UP000273675"/>
    </source>
</evidence>
<dbReference type="GO" id="GO:1990904">
    <property type="term" value="C:ribonucleoprotein complex"/>
    <property type="evidence" value="ECO:0007669"/>
    <property type="project" value="UniProtKB-KW"/>
</dbReference>
<keyword evidence="3 4" id="KW-0687">Ribonucleoprotein</keyword>
<organism evidence="7 8">
    <name type="scientific">Maricaulis maris</name>
    <dbReference type="NCBI Taxonomy" id="74318"/>
    <lineage>
        <taxon>Bacteria</taxon>
        <taxon>Pseudomonadati</taxon>
        <taxon>Pseudomonadota</taxon>
        <taxon>Alphaproteobacteria</taxon>
        <taxon>Maricaulales</taxon>
        <taxon>Maricaulaceae</taxon>
        <taxon>Maricaulis</taxon>
    </lineage>
</organism>
<accession>A0A495D3R1</accession>
<dbReference type="PANTHER" id="PTHR21349">
    <property type="entry name" value="50S RIBOSOMAL PROTEIN L21"/>
    <property type="match status" value="1"/>
</dbReference>
<keyword evidence="2 4" id="KW-0689">Ribosomal protein</keyword>
<dbReference type="SUPFAM" id="SSF141091">
    <property type="entry name" value="L21p-like"/>
    <property type="match status" value="1"/>
</dbReference>
<comment type="similarity">
    <text evidence="1 4 5">Belongs to the bacterial ribosomal protein bL21 family.</text>
</comment>
<dbReference type="Proteomes" id="UP000273675">
    <property type="component" value="Unassembled WGS sequence"/>
</dbReference>
<dbReference type="GO" id="GO:0005737">
    <property type="term" value="C:cytoplasm"/>
    <property type="evidence" value="ECO:0007669"/>
    <property type="project" value="UniProtKB-ARBA"/>
</dbReference>
<dbReference type="GO" id="GO:0005840">
    <property type="term" value="C:ribosome"/>
    <property type="evidence" value="ECO:0007669"/>
    <property type="project" value="UniProtKB-KW"/>
</dbReference>
<dbReference type="EMBL" id="RBIM01000004">
    <property type="protein sequence ID" value="RKQ96554.1"/>
    <property type="molecule type" value="Genomic_DNA"/>
</dbReference>
<dbReference type="RefSeq" id="WP_121211097.1">
    <property type="nucleotide sequence ID" value="NZ_RBIM01000004.1"/>
</dbReference>
<dbReference type="InterPro" id="IPR036164">
    <property type="entry name" value="bL21-like_sf"/>
</dbReference>
<dbReference type="InterPro" id="IPR028909">
    <property type="entry name" value="bL21-like"/>
</dbReference>
<dbReference type="GO" id="GO:0003735">
    <property type="term" value="F:structural constituent of ribosome"/>
    <property type="evidence" value="ECO:0007669"/>
    <property type="project" value="InterPro"/>
</dbReference>
<evidence type="ECO:0000256" key="2">
    <source>
        <dbReference type="ARBA" id="ARBA00022980"/>
    </source>
</evidence>
<dbReference type="NCBIfam" id="TIGR00061">
    <property type="entry name" value="L21"/>
    <property type="match status" value="1"/>
</dbReference>
<dbReference type="GO" id="GO:0019843">
    <property type="term" value="F:rRNA binding"/>
    <property type="evidence" value="ECO:0007669"/>
    <property type="project" value="UniProtKB-UniRule"/>
</dbReference>
<dbReference type="PANTHER" id="PTHR21349:SF0">
    <property type="entry name" value="LARGE RIBOSOMAL SUBUNIT PROTEIN BL21M"/>
    <property type="match status" value="1"/>
</dbReference>
<comment type="function">
    <text evidence="4 5">This protein binds to 23S rRNA in the presence of protein L20.</text>
</comment>
<dbReference type="GO" id="GO:0006412">
    <property type="term" value="P:translation"/>
    <property type="evidence" value="ECO:0007669"/>
    <property type="project" value="UniProtKB-UniRule"/>
</dbReference>
<name>A0A495D3R1_9PROT</name>
<evidence type="ECO:0000256" key="4">
    <source>
        <dbReference type="HAMAP-Rule" id="MF_01363"/>
    </source>
</evidence>
<dbReference type="OrthoDB" id="9813334at2"/>
<protein>
    <recommendedName>
        <fullName evidence="4">Large ribosomal subunit protein bL21</fullName>
    </recommendedName>
</protein>
<dbReference type="SUPFAM" id="SSF47794">
    <property type="entry name" value="Rad51 N-terminal domain-like"/>
    <property type="match status" value="1"/>
</dbReference>
<dbReference type="AlphaFoldDB" id="A0A495D3R1"/>
<dbReference type="NCBIfam" id="NF008916">
    <property type="entry name" value="PRK12278.1-4"/>
    <property type="match status" value="1"/>
</dbReference>
<evidence type="ECO:0000256" key="5">
    <source>
        <dbReference type="RuleBase" id="RU000562"/>
    </source>
</evidence>
<sequence>MFAVIKTGGKQYRVAAGDEIRIEKLEGAAGDTLDLGEVLMLGSDAGVTVGSPTVDGAQVIGELLDTNRARKIIVFKKRRRQNYRRTKGHRQWGTVVRIAEIVAPGDKAKTALKSTTAAPKSAETPKAKAAPKAEKAAAPKAAKAAAPKAEKAAAPKAAVADALTELTGVGPALATKLNEAGITTFAQVAAWTDADLDALNETITGLKAKAEKNDWINAAKALAK</sequence>
<dbReference type="InterPro" id="IPR001787">
    <property type="entry name" value="Ribosomal_bL21"/>
</dbReference>
<gene>
    <name evidence="4" type="primary">rplU</name>
    <name evidence="7" type="ORF">C7435_1886</name>
</gene>
<feature type="region of interest" description="Disordered" evidence="6">
    <location>
        <begin position="110"/>
        <end position="142"/>
    </location>
</feature>
<comment type="caution">
    <text evidence="7">The sequence shown here is derived from an EMBL/GenBank/DDBJ whole genome shotgun (WGS) entry which is preliminary data.</text>
</comment>
<dbReference type="GO" id="GO:0000166">
    <property type="term" value="F:nucleotide binding"/>
    <property type="evidence" value="ECO:0007669"/>
    <property type="project" value="InterPro"/>
</dbReference>
<evidence type="ECO:0000256" key="6">
    <source>
        <dbReference type="SAM" id="MobiDB-lite"/>
    </source>
</evidence>
<dbReference type="Pfam" id="PF14520">
    <property type="entry name" value="HHH_5"/>
    <property type="match status" value="1"/>
</dbReference>
<reference evidence="7 8" key="1">
    <citation type="submission" date="2018-10" db="EMBL/GenBank/DDBJ databases">
        <title>Genomic Encyclopedia of Type Strains, Phase IV (KMG-IV): sequencing the most valuable type-strain genomes for metagenomic binning, comparative biology and taxonomic classification.</title>
        <authorList>
            <person name="Goeker M."/>
        </authorList>
    </citation>
    <scope>NUCLEOTIDE SEQUENCE [LARGE SCALE GENOMIC DNA]</scope>
    <source>
        <strain evidence="7 8">DSM 4734</strain>
    </source>
</reference>
<comment type="subunit">
    <text evidence="4">Part of the 50S ribosomal subunit. Contacts protein L20.</text>
</comment>
<feature type="compositionally biased region" description="Basic and acidic residues" evidence="6">
    <location>
        <begin position="123"/>
        <end position="137"/>
    </location>
</feature>
<dbReference type="Gene3D" id="1.10.150.20">
    <property type="entry name" value="5' to 3' exonuclease, C-terminal subdomain"/>
    <property type="match status" value="1"/>
</dbReference>
<proteinExistence type="inferred from homology"/>
<evidence type="ECO:0000256" key="1">
    <source>
        <dbReference type="ARBA" id="ARBA00008563"/>
    </source>
</evidence>
<evidence type="ECO:0000313" key="7">
    <source>
        <dbReference type="EMBL" id="RKQ96554.1"/>
    </source>
</evidence>